<protein>
    <submittedName>
        <fullName evidence="1">Uncharacterized protein</fullName>
    </submittedName>
</protein>
<organism evidence="1 2">
    <name type="scientific">Maioricimonas rarisocia</name>
    <dbReference type="NCBI Taxonomy" id="2528026"/>
    <lineage>
        <taxon>Bacteria</taxon>
        <taxon>Pseudomonadati</taxon>
        <taxon>Planctomycetota</taxon>
        <taxon>Planctomycetia</taxon>
        <taxon>Planctomycetales</taxon>
        <taxon>Planctomycetaceae</taxon>
        <taxon>Maioricimonas</taxon>
    </lineage>
</organism>
<dbReference type="EMBL" id="CP036275">
    <property type="protein sequence ID" value="QDU39777.1"/>
    <property type="molecule type" value="Genomic_DNA"/>
</dbReference>
<name>A0A517ZBE1_9PLAN</name>
<dbReference type="AlphaFoldDB" id="A0A517ZBE1"/>
<dbReference type="RefSeq" id="WP_145370926.1">
    <property type="nucleotide sequence ID" value="NZ_CP036275.1"/>
</dbReference>
<dbReference type="Proteomes" id="UP000320496">
    <property type="component" value="Chromosome"/>
</dbReference>
<evidence type="ECO:0000313" key="1">
    <source>
        <dbReference type="EMBL" id="QDU39777.1"/>
    </source>
</evidence>
<evidence type="ECO:0000313" key="2">
    <source>
        <dbReference type="Proteomes" id="UP000320496"/>
    </source>
</evidence>
<sequence>MGHAYTPGLQVSERTVYRARRTLPIAGDVLVTQGDRVSARDVVAQTDLPGDIMPLNLANQLSVMPGDIPQLMLKKEGDHISEGEVIARTNGIFGMFKTPYHSRATGTIESVSGVTGQVIVRGKPIPVQVRAYASGVVSEVLPGEGCIVEAQATYVQGIFGVGGEAYGKIRVIASRPDEELEADQITSELRGCIVVGGARIHGDAARKAIECGVSAVVSGGIDDQDLRDILGYDLGVAVTGTEQLGTTVIVTEGFGDIAMADRTFGLLTSREGADAAVNGATQIRAGVQRPEILIPLSGGDGDAHGSAGAVAGTLEIGAPVRIIRDPYFGILGTVADLPTQPQVLGSGSKARVLEVACASGERVTVPRANVELIAE</sequence>
<keyword evidence="2" id="KW-1185">Reference proteome</keyword>
<proteinExistence type="predicted"/>
<reference evidence="1 2" key="1">
    <citation type="submission" date="2019-02" db="EMBL/GenBank/DDBJ databases">
        <title>Deep-cultivation of Planctomycetes and their phenomic and genomic characterization uncovers novel biology.</title>
        <authorList>
            <person name="Wiegand S."/>
            <person name="Jogler M."/>
            <person name="Boedeker C."/>
            <person name="Pinto D."/>
            <person name="Vollmers J."/>
            <person name="Rivas-Marin E."/>
            <person name="Kohn T."/>
            <person name="Peeters S.H."/>
            <person name="Heuer A."/>
            <person name="Rast P."/>
            <person name="Oberbeckmann S."/>
            <person name="Bunk B."/>
            <person name="Jeske O."/>
            <person name="Meyerdierks A."/>
            <person name="Storesund J.E."/>
            <person name="Kallscheuer N."/>
            <person name="Luecker S."/>
            <person name="Lage O.M."/>
            <person name="Pohl T."/>
            <person name="Merkel B.J."/>
            <person name="Hornburger P."/>
            <person name="Mueller R.-W."/>
            <person name="Bruemmer F."/>
            <person name="Labrenz M."/>
            <person name="Spormann A.M."/>
            <person name="Op den Camp H."/>
            <person name="Overmann J."/>
            <person name="Amann R."/>
            <person name="Jetten M.S.M."/>
            <person name="Mascher T."/>
            <person name="Medema M.H."/>
            <person name="Devos D.P."/>
            <person name="Kaster A.-K."/>
            <person name="Ovreas L."/>
            <person name="Rohde M."/>
            <person name="Galperin M.Y."/>
            <person name="Jogler C."/>
        </authorList>
    </citation>
    <scope>NUCLEOTIDE SEQUENCE [LARGE SCALE GENOMIC DNA]</scope>
    <source>
        <strain evidence="1 2">Mal4</strain>
    </source>
</reference>
<gene>
    <name evidence="1" type="ORF">Mal4_41240</name>
</gene>
<dbReference type="KEGG" id="mri:Mal4_41240"/>
<dbReference type="OrthoDB" id="211613at2"/>
<accession>A0A517ZBE1</accession>